<protein>
    <submittedName>
        <fullName evidence="1">Uncharacterized protein</fullName>
    </submittedName>
</protein>
<name>A0A840E778_9BACT</name>
<comment type="caution">
    <text evidence="1">The sequence shown here is derived from an EMBL/GenBank/DDBJ whole genome shotgun (WGS) entry which is preliminary data.</text>
</comment>
<dbReference type="EMBL" id="JACIFF010000010">
    <property type="protein sequence ID" value="MBB4080890.1"/>
    <property type="molecule type" value="Genomic_DNA"/>
</dbReference>
<dbReference type="AlphaFoldDB" id="A0A840E778"/>
<dbReference type="Proteomes" id="UP000576209">
    <property type="component" value="Unassembled WGS sequence"/>
</dbReference>
<dbReference type="RefSeq" id="WP_183497115.1">
    <property type="nucleotide sequence ID" value="NZ_JACIFF010000010.1"/>
</dbReference>
<accession>A0A840E778</accession>
<proteinExistence type="predicted"/>
<evidence type="ECO:0000313" key="1">
    <source>
        <dbReference type="EMBL" id="MBB4080890.1"/>
    </source>
</evidence>
<gene>
    <name evidence="1" type="ORF">GGR28_003529</name>
</gene>
<keyword evidence="2" id="KW-1185">Reference proteome</keyword>
<organism evidence="1 2">
    <name type="scientific">Neolewinella aquimaris</name>
    <dbReference type="NCBI Taxonomy" id="1835722"/>
    <lineage>
        <taxon>Bacteria</taxon>
        <taxon>Pseudomonadati</taxon>
        <taxon>Bacteroidota</taxon>
        <taxon>Saprospiria</taxon>
        <taxon>Saprospirales</taxon>
        <taxon>Lewinellaceae</taxon>
        <taxon>Neolewinella</taxon>
    </lineage>
</organism>
<sequence>MLFRTAILLVFGLLVPLGLHCTCGPAPSSYAYRFLNPRVVGYDSELAPFFLHFGEVYRDRLTQPANLQRSLNVEEWYERFCDQAALEEIEAIVYDNNLNLLQRLRQLLNDPEARTADLPPALQANGFARHLLEANCVEVLDYLIFAKRCEPFVTAAADAFEQRTLNRAEMEGLLEEGLEVFPRTESHYVRLRYAYQLIRLAHYLREYDYVLELYGYLMPKVNADPSLIYDWIEGHRAGAMQSLGQMAESAYVFSRVFERSPSRRESAYLSFKIQTDAQWREALLLCQNDHERAMLHVLRAHNGRAVVLEEMRDIYRYEPNNHSLELLTMRELQELERDLLGADFRRGHYTPRAGAGERLIDLQAFVNRIIEERKSANLDFWLLARGVLEMLAGDYFFAEETFARLKGSTENDTIRQQLAILGDVIDVLELSRVTDSTELRYYDLLTDSELRSEHPDFRRLVNDKLEAAYRRTGRIPKANLLRYGFDAIQKNPSIDALRSLERMADSLNRNRFDRALLRDRIGPYATDDINNLIGNDYVQRGQWKTAIEIYRRIPAERMDGYGRFAPFIQQLNDRVNFSPPTGRPTYNKLQLLERLDELEEQADRTTNDTIAARNYFNIGLALYNLSYFSYNWSFADAFRSGSSAARAAAARTPDRVFSHPDAPLGNQENFAMDQPRYYFERALRRAPDREAAALAAYYAAKTERNEYYAQGRPGGARPFSYFRLLRDSYADTDFYDELIAECKTFAWFVGR</sequence>
<reference evidence="1 2" key="1">
    <citation type="submission" date="2020-08" db="EMBL/GenBank/DDBJ databases">
        <title>Genomic Encyclopedia of Type Strains, Phase IV (KMG-IV): sequencing the most valuable type-strain genomes for metagenomic binning, comparative biology and taxonomic classification.</title>
        <authorList>
            <person name="Goeker M."/>
        </authorList>
    </citation>
    <scope>NUCLEOTIDE SEQUENCE [LARGE SCALE GENOMIC DNA]</scope>
    <source>
        <strain evidence="1 2">DSM 105137</strain>
    </source>
</reference>
<evidence type="ECO:0000313" key="2">
    <source>
        <dbReference type="Proteomes" id="UP000576209"/>
    </source>
</evidence>